<keyword evidence="2" id="KW-1185">Reference proteome</keyword>
<name>A0A7M1QTQ4_9ACTO</name>
<dbReference type="SUPFAM" id="SSF109854">
    <property type="entry name" value="DinB/YfiT-like putative metalloenzymes"/>
    <property type="match status" value="1"/>
</dbReference>
<dbReference type="NCBIfam" id="TIGR03083">
    <property type="entry name" value="maleylpyruvate isomerase family mycothiol-dependent enzyme"/>
    <property type="match status" value="1"/>
</dbReference>
<evidence type="ECO:0000313" key="2">
    <source>
        <dbReference type="Proteomes" id="UP000595053"/>
    </source>
</evidence>
<dbReference type="NCBIfam" id="TIGR03085">
    <property type="entry name" value="TIGR03085 family metal-binding protein"/>
    <property type="match status" value="1"/>
</dbReference>
<dbReference type="Proteomes" id="UP000595053">
    <property type="component" value="Chromosome"/>
</dbReference>
<evidence type="ECO:0000313" key="1">
    <source>
        <dbReference type="EMBL" id="QOR45246.1"/>
    </source>
</evidence>
<reference evidence="1 2" key="1">
    <citation type="submission" date="2020-10" db="EMBL/GenBank/DDBJ databases">
        <title>Trueperella pecoris sp. nov. isolated from bovine and porcine specimens.</title>
        <authorList>
            <person name="Schoenecker L."/>
            <person name="Schnydrig P."/>
            <person name="Brodard I."/>
            <person name="Thomann A."/>
            <person name="Hemphill A."/>
            <person name="Rodriguez-Campos S."/>
            <person name="Perreten V."/>
            <person name="Jores J."/>
            <person name="Kittl S."/>
        </authorList>
    </citation>
    <scope>NUCLEOTIDE SEQUENCE [LARGE SCALE GENOMIC DNA]</scope>
    <source>
        <strain evidence="1 2">15A0121</strain>
    </source>
</reference>
<accession>A0A7M1QTQ4</accession>
<sequence>MSFSHDERRRLADLLLAKGPDAPTLCEGWLTRDLAAHLWIRENRPDAAAGMFVSSVEGHLRATMAQVKERPYGELVHDWAEGPGKFSPVRLIDRWLNLAEHFVHHEDVRRGQWMVDGTLPQARSLSEEENATLAKAVVAISKMLLRHSEHPVQIRIPGRVTFDLHPKSADRGSAVTVMGEPGEVLLWLFGRDAVHVTMSPEGAPDPRKVHP</sequence>
<dbReference type="AlphaFoldDB" id="A0A7M1QTQ4"/>
<proteinExistence type="predicted"/>
<dbReference type="InterPro" id="IPR017519">
    <property type="entry name" value="CHP03085"/>
</dbReference>
<protein>
    <submittedName>
        <fullName evidence="1">TIGR03085 family protein</fullName>
    </submittedName>
</protein>
<dbReference type="RefSeq" id="WP_193327006.1">
    <property type="nucleotide sequence ID" value="NZ_CP053291.1"/>
</dbReference>
<dbReference type="InterPro" id="IPR017517">
    <property type="entry name" value="Maleyloyr_isom"/>
</dbReference>
<gene>
    <name evidence="1" type="ORF">INS88_08160</name>
</gene>
<dbReference type="InterPro" id="IPR034660">
    <property type="entry name" value="DinB/YfiT-like"/>
</dbReference>
<dbReference type="EMBL" id="CP063213">
    <property type="protein sequence ID" value="QOR45246.1"/>
    <property type="molecule type" value="Genomic_DNA"/>
</dbReference>
<organism evidence="1 2">
    <name type="scientific">Trueperella pecoris</name>
    <dbReference type="NCBI Taxonomy" id="2733571"/>
    <lineage>
        <taxon>Bacteria</taxon>
        <taxon>Bacillati</taxon>
        <taxon>Actinomycetota</taxon>
        <taxon>Actinomycetes</taxon>
        <taxon>Actinomycetales</taxon>
        <taxon>Actinomycetaceae</taxon>
        <taxon>Trueperella</taxon>
    </lineage>
</organism>
<accession>A0A8A5U6T4</accession>